<comment type="caution">
    <text evidence="1">The sequence shown here is derived from an EMBL/GenBank/DDBJ whole genome shotgun (WGS) entry which is preliminary data.</text>
</comment>
<gene>
    <name evidence="1" type="ORF">COV62_02290</name>
</gene>
<protein>
    <submittedName>
        <fullName evidence="1">Uncharacterized protein</fullName>
    </submittedName>
</protein>
<accession>A0A2H0MZN1</accession>
<dbReference type="Gene3D" id="2.60.20.10">
    <property type="entry name" value="Crystallins"/>
    <property type="match status" value="1"/>
</dbReference>
<reference evidence="1 2" key="1">
    <citation type="submission" date="2017-09" db="EMBL/GenBank/DDBJ databases">
        <title>Depth-based differentiation of microbial function through sediment-hosted aquifers and enrichment of novel symbionts in the deep terrestrial subsurface.</title>
        <authorList>
            <person name="Probst A.J."/>
            <person name="Ladd B."/>
            <person name="Jarett J.K."/>
            <person name="Geller-Mcgrath D.E."/>
            <person name="Sieber C.M."/>
            <person name="Emerson J.B."/>
            <person name="Anantharaman K."/>
            <person name="Thomas B.C."/>
            <person name="Malmstrom R."/>
            <person name="Stieglmeier M."/>
            <person name="Klingl A."/>
            <person name="Woyke T."/>
            <person name="Ryan C.M."/>
            <person name="Banfield J.F."/>
        </authorList>
    </citation>
    <scope>NUCLEOTIDE SEQUENCE [LARGE SCALE GENOMIC DNA]</scope>
    <source>
        <strain evidence="1">CG11_big_fil_rev_8_21_14_0_20_35_11</strain>
    </source>
</reference>
<dbReference type="EMBL" id="PCWK01000051">
    <property type="protein sequence ID" value="PIR02123.1"/>
    <property type="molecule type" value="Genomic_DNA"/>
</dbReference>
<dbReference type="Proteomes" id="UP000231139">
    <property type="component" value="Unassembled WGS sequence"/>
</dbReference>
<dbReference type="AlphaFoldDB" id="A0A2H0MZN1"/>
<organism evidence="1 2">
    <name type="scientific">Candidatus Nealsonbacteria bacterium CG11_big_fil_rev_8_21_14_0_20_35_11</name>
    <dbReference type="NCBI Taxonomy" id="1974713"/>
    <lineage>
        <taxon>Bacteria</taxon>
        <taxon>Candidatus Nealsoniibacteriota</taxon>
    </lineage>
</organism>
<feature type="non-terminal residue" evidence="1">
    <location>
        <position position="1"/>
    </location>
</feature>
<evidence type="ECO:0000313" key="1">
    <source>
        <dbReference type="EMBL" id="PIR02123.1"/>
    </source>
</evidence>
<name>A0A2H0MZN1_9BACT</name>
<evidence type="ECO:0000313" key="2">
    <source>
        <dbReference type="Proteomes" id="UP000231139"/>
    </source>
</evidence>
<sequence length="201" mass="22395">IIWQTPGVYLCYDKNGLEICRAFQASAPSFGELNNKFTKIKFKHQKDKETGEFLIKYGAVVFDKENYEPGELELYLGASSIENWVSSIRVFSLALGGKYHGSIKLCSETEGGGNCEPFSSNIVCQSLAGLKNLNNNVWSIEIEGNWLVILCDEENCQGYCDVVVKSDADLSNDPMGRCRSGGFLWLKKLPCTSSFQLMSTR</sequence>
<proteinExistence type="predicted"/>